<accession>A0A9D1GWK4</accession>
<feature type="domain" description="GP-PDE" evidence="1">
    <location>
        <begin position="13"/>
        <end position="253"/>
    </location>
</feature>
<dbReference type="EMBL" id="DVLP01000175">
    <property type="protein sequence ID" value="HIT75068.1"/>
    <property type="molecule type" value="Genomic_DNA"/>
</dbReference>
<protein>
    <submittedName>
        <fullName evidence="2">Glycerophosphodiester phosphodiesterase</fullName>
    </submittedName>
</protein>
<evidence type="ECO:0000313" key="2">
    <source>
        <dbReference type="EMBL" id="HIT75068.1"/>
    </source>
</evidence>
<proteinExistence type="predicted"/>
<dbReference type="PANTHER" id="PTHR43805">
    <property type="entry name" value="GLYCEROPHOSPHORYL DIESTER PHOSPHODIESTERASE"/>
    <property type="match status" value="1"/>
</dbReference>
<dbReference type="Pfam" id="PF03009">
    <property type="entry name" value="GDPD"/>
    <property type="match status" value="1"/>
</dbReference>
<dbReference type="PROSITE" id="PS51704">
    <property type="entry name" value="GP_PDE"/>
    <property type="match status" value="1"/>
</dbReference>
<evidence type="ECO:0000313" key="3">
    <source>
        <dbReference type="Proteomes" id="UP000886842"/>
    </source>
</evidence>
<organism evidence="2 3">
    <name type="scientific">Candidatus Avipropionibacterium avicola</name>
    <dbReference type="NCBI Taxonomy" id="2840701"/>
    <lineage>
        <taxon>Bacteria</taxon>
        <taxon>Bacillati</taxon>
        <taxon>Actinomycetota</taxon>
        <taxon>Actinomycetes</taxon>
        <taxon>Propionibacteriales</taxon>
        <taxon>Propionibacteriaceae</taxon>
        <taxon>Propionibacteriaceae incertae sedis</taxon>
        <taxon>Candidatus Avipropionibacterium</taxon>
    </lineage>
</organism>
<dbReference type="GO" id="GO:0006629">
    <property type="term" value="P:lipid metabolic process"/>
    <property type="evidence" value="ECO:0007669"/>
    <property type="project" value="InterPro"/>
</dbReference>
<reference evidence="2" key="1">
    <citation type="submission" date="2020-10" db="EMBL/GenBank/DDBJ databases">
        <authorList>
            <person name="Gilroy R."/>
        </authorList>
    </citation>
    <scope>NUCLEOTIDE SEQUENCE</scope>
    <source>
        <strain evidence="2">ChiGjej1B1-24693</strain>
    </source>
</reference>
<dbReference type="PANTHER" id="PTHR43805:SF1">
    <property type="entry name" value="GP-PDE DOMAIN-CONTAINING PROTEIN"/>
    <property type="match status" value="1"/>
</dbReference>
<gene>
    <name evidence="2" type="ORF">IAA98_05735</name>
</gene>
<evidence type="ECO:0000259" key="1">
    <source>
        <dbReference type="PROSITE" id="PS51704"/>
    </source>
</evidence>
<dbReference type="InterPro" id="IPR017946">
    <property type="entry name" value="PLC-like_Pdiesterase_TIM-brl"/>
</dbReference>
<dbReference type="CDD" id="cd08561">
    <property type="entry name" value="GDPD_cytoplasmic_ScUgpQ2_like"/>
    <property type="match status" value="1"/>
</dbReference>
<dbReference type="GO" id="GO:0008081">
    <property type="term" value="F:phosphoric diester hydrolase activity"/>
    <property type="evidence" value="ECO:0007669"/>
    <property type="project" value="InterPro"/>
</dbReference>
<reference evidence="2" key="2">
    <citation type="journal article" date="2021" name="PeerJ">
        <title>Extensive microbial diversity within the chicken gut microbiome revealed by metagenomics and culture.</title>
        <authorList>
            <person name="Gilroy R."/>
            <person name="Ravi A."/>
            <person name="Getino M."/>
            <person name="Pursley I."/>
            <person name="Horton D.L."/>
            <person name="Alikhan N.F."/>
            <person name="Baker D."/>
            <person name="Gharbi K."/>
            <person name="Hall N."/>
            <person name="Watson M."/>
            <person name="Adriaenssens E.M."/>
            <person name="Foster-Nyarko E."/>
            <person name="Jarju S."/>
            <person name="Secka A."/>
            <person name="Antonio M."/>
            <person name="Oren A."/>
            <person name="Chaudhuri R.R."/>
            <person name="La Ragione R."/>
            <person name="Hildebrand F."/>
            <person name="Pallen M.J."/>
        </authorList>
    </citation>
    <scope>NUCLEOTIDE SEQUENCE</scope>
    <source>
        <strain evidence="2">ChiGjej1B1-24693</strain>
    </source>
</reference>
<dbReference type="AlphaFoldDB" id="A0A9D1GWK4"/>
<name>A0A9D1GWK4_9ACTN</name>
<dbReference type="InterPro" id="IPR030395">
    <property type="entry name" value="GP_PDE_dom"/>
</dbReference>
<comment type="caution">
    <text evidence="2">The sequence shown here is derived from an EMBL/GenBank/DDBJ whole genome shotgun (WGS) entry which is preliminary data.</text>
</comment>
<dbReference type="Gene3D" id="3.20.20.190">
    <property type="entry name" value="Phosphatidylinositol (PI) phosphodiesterase"/>
    <property type="match status" value="1"/>
</dbReference>
<dbReference type="Proteomes" id="UP000886842">
    <property type="component" value="Unassembled WGS sequence"/>
</dbReference>
<sequence length="261" mass="29021">MRARDYPFFDGGFLAFAHRGGSLLPTNIGRENTMHAFAAAVELGYRYLETDVHATSDGVLVAFHDERLDRVTNGTGLIAEKTWPELASLVVGERDRIPRLVDVLVGFPDTRFNIDAKSDQAVDLLADTIEHLNAHERVCVSSFSPQRLRRLRSRVGNRVASSQSSWGVGWTRLGVGLSSLIAPHGQALQIPVRHRIAGKEVTLVTPGLVRRAHRAGKQVHVWTIDEAAEMERLIDLGVDGLFTDRPDVLRTVLHNRGLWQE</sequence>
<dbReference type="SUPFAM" id="SSF51695">
    <property type="entry name" value="PLC-like phosphodiesterases"/>
    <property type="match status" value="1"/>
</dbReference>